<reference evidence="9" key="1">
    <citation type="journal article" date="2019" name="Int. J. Syst. Evol. Microbiol.">
        <title>The Global Catalogue of Microorganisms (GCM) 10K type strain sequencing project: providing services to taxonomists for standard genome sequencing and annotation.</title>
        <authorList>
            <consortium name="The Broad Institute Genomics Platform"/>
            <consortium name="The Broad Institute Genome Sequencing Center for Infectious Disease"/>
            <person name="Wu L."/>
            <person name="Ma J."/>
        </authorList>
    </citation>
    <scope>NUCLEOTIDE SEQUENCE [LARGE SCALE GENOMIC DNA]</scope>
    <source>
        <strain evidence="9">JCM 3369</strain>
    </source>
</reference>
<dbReference type="InterPro" id="IPR027417">
    <property type="entry name" value="P-loop_NTPase"/>
</dbReference>
<sequence length="357" mass="39396">MNTVEVRELVKTFDGHVRRARRGARGDDVRALDGVDLAAEPGEYLVLLGPSGCGKTTLLRTIAGLEQPTSGEVLIGGHVVNGLPPRVRQVAMVFQSYALYPHKTVFDNIVFPLRAEKTARPERERKARWAAELLDIEPLLARKPRQLSGGERQRVALARALVREPAVFLLDEPLSNLDAKMRTTARDELKRFQQRVGTTTIYVTHDQAEAMGLGDRIAVLERGRVRQVGTPAEVYDDPADTFVATFIGSPPMNLVPRGDRLVGFRPEHLLPSEIGPYDARVTMPLRVERLEYLSGDRHVYGTVTGVGEETRVIARLPATVATPIATGETHEFAVASARMRFFDAAEGRRAPAVRIGD</sequence>
<dbReference type="Pfam" id="PF00005">
    <property type="entry name" value="ABC_tran"/>
    <property type="match status" value="1"/>
</dbReference>
<evidence type="ECO:0000313" key="9">
    <source>
        <dbReference type="Proteomes" id="UP001596380"/>
    </source>
</evidence>
<organism evidence="8 9">
    <name type="scientific">Actinomadura yumaensis</name>
    <dbReference type="NCBI Taxonomy" id="111807"/>
    <lineage>
        <taxon>Bacteria</taxon>
        <taxon>Bacillati</taxon>
        <taxon>Actinomycetota</taxon>
        <taxon>Actinomycetes</taxon>
        <taxon>Streptosporangiales</taxon>
        <taxon>Thermomonosporaceae</taxon>
        <taxon>Actinomadura</taxon>
    </lineage>
</organism>
<dbReference type="InterPro" id="IPR003439">
    <property type="entry name" value="ABC_transporter-like_ATP-bd"/>
</dbReference>
<gene>
    <name evidence="8" type="ORF">ACFQKB_23980</name>
</gene>
<dbReference type="InterPro" id="IPR017871">
    <property type="entry name" value="ABC_transporter-like_CS"/>
</dbReference>
<keyword evidence="9" id="KW-1185">Reference proteome</keyword>
<evidence type="ECO:0000256" key="2">
    <source>
        <dbReference type="ARBA" id="ARBA00022475"/>
    </source>
</evidence>
<dbReference type="PANTHER" id="PTHR43875:SF15">
    <property type="entry name" value="TREHALOSE IMPORT ATP-BINDING PROTEIN SUGC"/>
    <property type="match status" value="1"/>
</dbReference>
<dbReference type="SUPFAM" id="SSF50331">
    <property type="entry name" value="MOP-like"/>
    <property type="match status" value="1"/>
</dbReference>
<dbReference type="Gene3D" id="3.40.50.300">
    <property type="entry name" value="P-loop containing nucleotide triphosphate hydrolases"/>
    <property type="match status" value="1"/>
</dbReference>
<keyword evidence="5" id="KW-1278">Translocase</keyword>
<dbReference type="RefSeq" id="WP_160820385.1">
    <property type="nucleotide sequence ID" value="NZ_JBHSXS010000015.1"/>
</dbReference>
<evidence type="ECO:0000256" key="6">
    <source>
        <dbReference type="ARBA" id="ARBA00023136"/>
    </source>
</evidence>
<keyword evidence="2" id="KW-1003">Cell membrane</keyword>
<protein>
    <submittedName>
        <fullName evidence="8">ABC transporter ATP-binding protein</fullName>
    </submittedName>
</protein>
<evidence type="ECO:0000256" key="3">
    <source>
        <dbReference type="ARBA" id="ARBA00022741"/>
    </source>
</evidence>
<accession>A0ABW2CNI6</accession>
<keyword evidence="4 8" id="KW-0067">ATP-binding</keyword>
<dbReference type="InterPro" id="IPR047641">
    <property type="entry name" value="ABC_transpr_MalK/UgpC-like"/>
</dbReference>
<dbReference type="InterPro" id="IPR015855">
    <property type="entry name" value="ABC_transpr_MalK-like"/>
</dbReference>
<keyword evidence="3" id="KW-0547">Nucleotide-binding</keyword>
<evidence type="ECO:0000313" key="8">
    <source>
        <dbReference type="EMBL" id="MFC6882835.1"/>
    </source>
</evidence>
<dbReference type="PROSITE" id="PS00211">
    <property type="entry name" value="ABC_TRANSPORTER_1"/>
    <property type="match status" value="1"/>
</dbReference>
<feature type="domain" description="ABC transporter" evidence="7">
    <location>
        <begin position="4"/>
        <end position="247"/>
    </location>
</feature>
<dbReference type="SUPFAM" id="SSF52540">
    <property type="entry name" value="P-loop containing nucleoside triphosphate hydrolases"/>
    <property type="match status" value="1"/>
</dbReference>
<evidence type="ECO:0000256" key="5">
    <source>
        <dbReference type="ARBA" id="ARBA00022967"/>
    </source>
</evidence>
<dbReference type="PROSITE" id="PS50893">
    <property type="entry name" value="ABC_TRANSPORTER_2"/>
    <property type="match status" value="1"/>
</dbReference>
<keyword evidence="1" id="KW-0813">Transport</keyword>
<dbReference type="SMART" id="SM00382">
    <property type="entry name" value="AAA"/>
    <property type="match status" value="1"/>
</dbReference>
<dbReference type="CDD" id="cd03301">
    <property type="entry name" value="ABC_MalK_N"/>
    <property type="match status" value="1"/>
</dbReference>
<dbReference type="PANTHER" id="PTHR43875">
    <property type="entry name" value="MALTODEXTRIN IMPORT ATP-BINDING PROTEIN MSMX"/>
    <property type="match status" value="1"/>
</dbReference>
<dbReference type="InterPro" id="IPR003593">
    <property type="entry name" value="AAA+_ATPase"/>
</dbReference>
<keyword evidence="6" id="KW-0472">Membrane</keyword>
<name>A0ABW2CNI6_9ACTN</name>
<dbReference type="EMBL" id="JBHSXS010000015">
    <property type="protein sequence ID" value="MFC6882835.1"/>
    <property type="molecule type" value="Genomic_DNA"/>
</dbReference>
<evidence type="ECO:0000256" key="1">
    <source>
        <dbReference type="ARBA" id="ARBA00022448"/>
    </source>
</evidence>
<evidence type="ECO:0000256" key="4">
    <source>
        <dbReference type="ARBA" id="ARBA00022840"/>
    </source>
</evidence>
<dbReference type="Proteomes" id="UP001596380">
    <property type="component" value="Unassembled WGS sequence"/>
</dbReference>
<comment type="caution">
    <text evidence="8">The sequence shown here is derived from an EMBL/GenBank/DDBJ whole genome shotgun (WGS) entry which is preliminary data.</text>
</comment>
<dbReference type="Gene3D" id="2.40.50.100">
    <property type="match status" value="1"/>
</dbReference>
<evidence type="ECO:0000259" key="7">
    <source>
        <dbReference type="PROSITE" id="PS50893"/>
    </source>
</evidence>
<proteinExistence type="predicted"/>
<dbReference type="InterPro" id="IPR008995">
    <property type="entry name" value="Mo/tungstate-bd_C_term_dom"/>
</dbReference>
<dbReference type="GO" id="GO:0005524">
    <property type="term" value="F:ATP binding"/>
    <property type="evidence" value="ECO:0007669"/>
    <property type="project" value="UniProtKB-KW"/>
</dbReference>